<dbReference type="EMBL" id="GBRH01274086">
    <property type="protein sequence ID" value="JAD23809.1"/>
    <property type="molecule type" value="Transcribed_RNA"/>
</dbReference>
<dbReference type="AlphaFoldDB" id="A0A0A8YD82"/>
<sequence>MRHMHCRVNSPLVEYFPIASNYRLRCPVTRYSCSSFAASYPCLIFAEASTLK</sequence>
<accession>A0A0A8YD82</accession>
<evidence type="ECO:0000313" key="1">
    <source>
        <dbReference type="EMBL" id="JAD23809.1"/>
    </source>
</evidence>
<organism evidence="1">
    <name type="scientific">Arundo donax</name>
    <name type="common">Giant reed</name>
    <name type="synonym">Donax arundinaceus</name>
    <dbReference type="NCBI Taxonomy" id="35708"/>
    <lineage>
        <taxon>Eukaryota</taxon>
        <taxon>Viridiplantae</taxon>
        <taxon>Streptophyta</taxon>
        <taxon>Embryophyta</taxon>
        <taxon>Tracheophyta</taxon>
        <taxon>Spermatophyta</taxon>
        <taxon>Magnoliopsida</taxon>
        <taxon>Liliopsida</taxon>
        <taxon>Poales</taxon>
        <taxon>Poaceae</taxon>
        <taxon>PACMAD clade</taxon>
        <taxon>Arundinoideae</taxon>
        <taxon>Arundineae</taxon>
        <taxon>Arundo</taxon>
    </lineage>
</organism>
<reference evidence="1" key="2">
    <citation type="journal article" date="2015" name="Data Brief">
        <title>Shoot transcriptome of the giant reed, Arundo donax.</title>
        <authorList>
            <person name="Barrero R.A."/>
            <person name="Guerrero F.D."/>
            <person name="Moolhuijzen P."/>
            <person name="Goolsby J.A."/>
            <person name="Tidwell J."/>
            <person name="Bellgard S.E."/>
            <person name="Bellgard M.I."/>
        </authorList>
    </citation>
    <scope>NUCLEOTIDE SEQUENCE</scope>
    <source>
        <tissue evidence="1">Shoot tissue taken approximately 20 cm above the soil surface</tissue>
    </source>
</reference>
<protein>
    <submittedName>
        <fullName evidence="1">Uncharacterized protein</fullName>
    </submittedName>
</protein>
<reference evidence="1" key="1">
    <citation type="submission" date="2014-09" db="EMBL/GenBank/DDBJ databases">
        <authorList>
            <person name="Magalhaes I.L.F."/>
            <person name="Oliveira U."/>
            <person name="Santos F.R."/>
            <person name="Vidigal T.H.D.A."/>
            <person name="Brescovit A.D."/>
            <person name="Santos A.J."/>
        </authorList>
    </citation>
    <scope>NUCLEOTIDE SEQUENCE</scope>
    <source>
        <tissue evidence="1">Shoot tissue taken approximately 20 cm above the soil surface</tissue>
    </source>
</reference>
<name>A0A0A8YD82_ARUDO</name>
<proteinExistence type="predicted"/>